<dbReference type="SUPFAM" id="SSF103473">
    <property type="entry name" value="MFS general substrate transporter"/>
    <property type="match status" value="1"/>
</dbReference>
<dbReference type="InterPro" id="IPR020846">
    <property type="entry name" value="MFS_dom"/>
</dbReference>
<feature type="transmembrane region" description="Helical" evidence="5">
    <location>
        <begin position="196"/>
        <end position="217"/>
    </location>
</feature>
<dbReference type="InterPro" id="IPR049680">
    <property type="entry name" value="FLVCR1-2_SLC49-like"/>
</dbReference>
<feature type="transmembrane region" description="Helical" evidence="5">
    <location>
        <begin position="314"/>
        <end position="332"/>
    </location>
</feature>
<dbReference type="PROSITE" id="PS50850">
    <property type="entry name" value="MFS"/>
    <property type="match status" value="1"/>
</dbReference>
<gene>
    <name evidence="7" type="ORF">PBRASI_LOCUS1775</name>
</gene>
<name>A0A9N8ZAP1_9GLOM</name>
<keyword evidence="4 5" id="KW-0472">Membrane</keyword>
<feature type="transmembrane region" description="Helical" evidence="5">
    <location>
        <begin position="34"/>
        <end position="52"/>
    </location>
</feature>
<proteinExistence type="predicted"/>
<organism evidence="7 8">
    <name type="scientific">Paraglomus brasilianum</name>
    <dbReference type="NCBI Taxonomy" id="144538"/>
    <lineage>
        <taxon>Eukaryota</taxon>
        <taxon>Fungi</taxon>
        <taxon>Fungi incertae sedis</taxon>
        <taxon>Mucoromycota</taxon>
        <taxon>Glomeromycotina</taxon>
        <taxon>Glomeromycetes</taxon>
        <taxon>Paraglomerales</taxon>
        <taxon>Paraglomeraceae</taxon>
        <taxon>Paraglomus</taxon>
    </lineage>
</organism>
<feature type="transmembrane region" description="Helical" evidence="5">
    <location>
        <begin position="338"/>
        <end position="361"/>
    </location>
</feature>
<feature type="transmembrane region" description="Helical" evidence="5">
    <location>
        <begin position="130"/>
        <end position="150"/>
    </location>
</feature>
<reference evidence="7" key="1">
    <citation type="submission" date="2021-06" db="EMBL/GenBank/DDBJ databases">
        <authorList>
            <person name="Kallberg Y."/>
            <person name="Tangrot J."/>
            <person name="Rosling A."/>
        </authorList>
    </citation>
    <scope>NUCLEOTIDE SEQUENCE</scope>
    <source>
        <strain evidence="7">BR232B</strain>
    </source>
</reference>
<feature type="transmembrane region" description="Helical" evidence="5">
    <location>
        <begin position="282"/>
        <end position="302"/>
    </location>
</feature>
<dbReference type="GO" id="GO:0016020">
    <property type="term" value="C:membrane"/>
    <property type="evidence" value="ECO:0007669"/>
    <property type="project" value="UniProtKB-SubCell"/>
</dbReference>
<feature type="transmembrane region" description="Helical" evidence="5">
    <location>
        <begin position="170"/>
        <end position="190"/>
    </location>
</feature>
<dbReference type="PANTHER" id="PTHR10924:SF6">
    <property type="entry name" value="SOLUTE CARRIER FAMILY 49 MEMBER A3"/>
    <property type="match status" value="1"/>
</dbReference>
<evidence type="ECO:0000256" key="1">
    <source>
        <dbReference type="ARBA" id="ARBA00004141"/>
    </source>
</evidence>
<keyword evidence="2 5" id="KW-0812">Transmembrane</keyword>
<dbReference type="InterPro" id="IPR011701">
    <property type="entry name" value="MFS"/>
</dbReference>
<dbReference type="GO" id="GO:0022857">
    <property type="term" value="F:transmembrane transporter activity"/>
    <property type="evidence" value="ECO:0007669"/>
    <property type="project" value="InterPro"/>
</dbReference>
<comment type="caution">
    <text evidence="7">The sequence shown here is derived from an EMBL/GenBank/DDBJ whole genome shotgun (WGS) entry which is preliminary data.</text>
</comment>
<evidence type="ECO:0000259" key="6">
    <source>
        <dbReference type="PROSITE" id="PS50850"/>
    </source>
</evidence>
<evidence type="ECO:0000313" key="8">
    <source>
        <dbReference type="Proteomes" id="UP000789739"/>
    </source>
</evidence>
<evidence type="ECO:0000313" key="7">
    <source>
        <dbReference type="EMBL" id="CAG8484823.1"/>
    </source>
</evidence>
<feature type="domain" description="Major facilitator superfamily (MFS) profile" evidence="6">
    <location>
        <begin position="36"/>
        <end position="436"/>
    </location>
</feature>
<dbReference type="InterPro" id="IPR036259">
    <property type="entry name" value="MFS_trans_sf"/>
</dbReference>
<evidence type="ECO:0000256" key="4">
    <source>
        <dbReference type="ARBA" id="ARBA00023136"/>
    </source>
</evidence>
<dbReference type="EMBL" id="CAJVPI010000124">
    <property type="protein sequence ID" value="CAG8484823.1"/>
    <property type="molecule type" value="Genomic_DNA"/>
</dbReference>
<feature type="transmembrane region" description="Helical" evidence="5">
    <location>
        <begin position="414"/>
        <end position="431"/>
    </location>
</feature>
<evidence type="ECO:0000256" key="3">
    <source>
        <dbReference type="ARBA" id="ARBA00022989"/>
    </source>
</evidence>
<keyword evidence="3 5" id="KW-1133">Transmembrane helix</keyword>
<feature type="transmembrane region" description="Helical" evidence="5">
    <location>
        <begin position="250"/>
        <end position="270"/>
    </location>
</feature>
<evidence type="ECO:0000256" key="5">
    <source>
        <dbReference type="SAM" id="Phobius"/>
    </source>
</evidence>
<dbReference type="Pfam" id="PF07690">
    <property type="entry name" value="MFS_1"/>
    <property type="match status" value="1"/>
</dbReference>
<feature type="transmembrane region" description="Helical" evidence="5">
    <location>
        <begin position="103"/>
        <end position="124"/>
    </location>
</feature>
<feature type="transmembrane region" description="Helical" evidence="5">
    <location>
        <begin position="72"/>
        <end position="94"/>
    </location>
</feature>
<accession>A0A9N8ZAP1</accession>
<protein>
    <submittedName>
        <fullName evidence="7">11692_t:CDS:1</fullName>
    </submittedName>
</protein>
<dbReference type="OrthoDB" id="422206at2759"/>
<comment type="subcellular location">
    <subcellularLocation>
        <location evidence="1">Membrane</location>
        <topology evidence="1">Multi-pass membrane protein</topology>
    </subcellularLocation>
</comment>
<sequence length="469" mass="51108">MASFSPTTKPAEEARLTVVQSSPNPAYKLHPHRWYGLTLLFFLNLTNNIYWLTFAPVTELSANYLAVSDTAVTLLGTIFLIVFVVVSPLVGFMLDKWGLRKSLLFGAFLSALGGWIRYSGIFVSAVKGRYAIITIGQIVCAVSNCIFLTAPTNFAMTWFSDDGRTTANMVGSIANPLGGAVAQILIPSIVTEESRFPIGLILTASIATVTAIPVLFLRDKPPTYPSFSASLPAEKFGSGFKKLLTNRNFLVIWIAFTTIVGFFSAFLILMNNILSPYGYNDTMSGIIGAITILSGLVGAGISSPIIDKTKAYKTLIKSVTPVVGVGFFLLPFVVRENFYVEIMILCGLIGFLSFSLLPVALEIGVECTFPVSANTSAAILWLGGQGGGVIFTIVMDQLRLPDNASRPRDMKRSLYFQGIVALVLSFSVLFYNSRNLRLEAKTITAVDETNQMEEVENKDVILMETPVRQ</sequence>
<dbReference type="Gene3D" id="1.20.1250.20">
    <property type="entry name" value="MFS general substrate transporter like domains"/>
    <property type="match status" value="2"/>
</dbReference>
<dbReference type="PANTHER" id="PTHR10924">
    <property type="entry name" value="MAJOR FACILITATOR SUPERFAMILY PROTEIN-RELATED"/>
    <property type="match status" value="1"/>
</dbReference>
<dbReference type="AlphaFoldDB" id="A0A9N8ZAP1"/>
<keyword evidence="8" id="KW-1185">Reference proteome</keyword>
<feature type="transmembrane region" description="Helical" evidence="5">
    <location>
        <begin position="373"/>
        <end position="394"/>
    </location>
</feature>
<evidence type="ECO:0000256" key="2">
    <source>
        <dbReference type="ARBA" id="ARBA00022692"/>
    </source>
</evidence>
<dbReference type="Proteomes" id="UP000789739">
    <property type="component" value="Unassembled WGS sequence"/>
</dbReference>